<evidence type="ECO:0000313" key="2">
    <source>
        <dbReference type="Proteomes" id="UP000828443"/>
    </source>
</evidence>
<evidence type="ECO:0000313" key="1">
    <source>
        <dbReference type="EMBL" id="QYN79994.1"/>
    </source>
</evidence>
<dbReference type="KEGG" id="vg:77953171"/>
<dbReference type="Proteomes" id="UP000828443">
    <property type="component" value="Segment"/>
</dbReference>
<reference evidence="1" key="1">
    <citation type="journal article" date="2021" name="Viruses">
        <title>Novel Viruses That Lyse Plant and Human Strains of Kosakonia cowanii.</title>
        <authorList>
            <person name="Petrzik K."/>
            <person name="Brazdova S."/>
            <person name="Krawczyk K."/>
        </authorList>
    </citation>
    <scope>NUCLEOTIDE SEQUENCE</scope>
</reference>
<dbReference type="RefSeq" id="YP_010676806.1">
    <property type="nucleotide sequence ID" value="NC_071015.1"/>
</dbReference>
<proteinExistence type="predicted"/>
<keyword evidence="2" id="KW-1185">Reference proteome</keyword>
<name>A0AAE7WF83_9CAUD</name>
<protein>
    <submittedName>
        <fullName evidence="1">Uncharacterized protein</fullName>
    </submittedName>
</protein>
<dbReference type="EMBL" id="MZ348422">
    <property type="protein sequence ID" value="QYN79994.1"/>
    <property type="molecule type" value="Genomic_DNA"/>
</dbReference>
<dbReference type="GeneID" id="77953171"/>
<sequence length="144" mass="16446">MSHLAHIVKLKESLIQEGILHPQQHIDIAQTAYTKALLTVNGANKLDEQTCINFNRYILSYWNEVTPVNGNMVMSQVGQFFRNLQQVLNSTLVDDVVVIKITPRVETEGEKDYTKLESYSALVQILIDEANRKLQKFTETNQIV</sequence>
<accession>A0AAE7WF83</accession>
<organism evidence="1 2">
    <name type="scientific">Kosakonia phage Kc263</name>
    <dbReference type="NCBI Taxonomy" id="2863194"/>
    <lineage>
        <taxon>Viruses</taxon>
        <taxon>Duplodnaviria</taxon>
        <taxon>Heunggongvirae</taxon>
        <taxon>Uroviricota</taxon>
        <taxon>Caudoviricetes</taxon>
        <taxon>Chimalliviridae</taxon>
        <taxon>Branisovskavirus</taxon>
        <taxon>Branisovskavirus Kc263</taxon>
    </lineage>
</organism>